<dbReference type="AlphaFoldDB" id="Q1ILT9"/>
<dbReference type="EnsemblBacteria" id="ABF42161">
    <property type="protein sequence ID" value="ABF42161"/>
    <property type="gene ID" value="Acid345_3160"/>
</dbReference>
<keyword evidence="2" id="KW-1185">Reference proteome</keyword>
<protein>
    <submittedName>
        <fullName evidence="1">Uncharacterized protein</fullName>
    </submittedName>
</protein>
<dbReference type="STRING" id="204669.Acid345_3160"/>
<sequence length="899" mass="91544">MRPIGGRFVQTFAVVVALAALGFGQAGRKDDIAMRSSNGFLTPIPGALVRPCSTSATGTPCSPTVTVYSDSAYASAISVNGAGQFSADGQGNYHFYAKSCVKLQITDPSTGQTYEQADVCPAGPSVSAQMWLASTGGVGNSMFPWTGADAQCSATVNKRYVFGPGHYLLTGCNLGSSFTIEGIAPGGDGVAGTGAVLHYTSGGSAPISINPASVSATTNKFVIRDVAIDGTGSSNGISGTFAYASGGSATGTGNCLATSSNGGGSGGKATVAVSSGTVSGNLVIVALGASYTAAPTSWTLSLPASGAASSCSGTITTTGGAISGADGVLIGNSSGSVKSASGVFDNVLITGFSTGAGVHCVACEIVQFRSVWSKGNKYGVWLDGVGTSQINTNNDFYSLRANLNQIGVYMTQAQDTNFWGGDIEYNTKEGVKAVADSSSSVSRLALKGLRFEGNNSAQSPVTWTLSSLSCATNVLTGVTSSTHTMAVGDSIYLSGSSGSPSDYNQVGTVATVADNTHFTMSVGCSPGSASAAGSVNTAWAQASFDGSSLIQNLTIDGVRFFNTTSGNFDEWIGAVGGGFIGPSVQRNVSHSATASRGIFRSTSAARMWFPDEPSSGWVRPSLATNVCFASYDNTNVVYTYECGVTVNGILTGAGAFHLVSGSYYVNFNLASLTANRNFYMPDVDSTAVVPKTATTHQYVTALSSTGVLSQAQPAFSDISGTATTSQIGTGSPTSGYYVDGGTGAWTSLPSGQTNVLYQAGALAEIIGNAGDQTVYTAALGVIPAGKCVQAEVYLYHSVSSSGSVSYKWTLGSTTFTTTSTNSTANTQTRFALRFCNNSGVQNAQWVMGDQVFVGGTAIGTPITSTAAEDLSTSKNLLFVFNAASTEKIIPKAILVRLIQ</sequence>
<name>Q1ILT9_KORVE</name>
<evidence type="ECO:0000313" key="1">
    <source>
        <dbReference type="EMBL" id="ABF42161.1"/>
    </source>
</evidence>
<proteinExistence type="predicted"/>
<dbReference type="Proteomes" id="UP000002432">
    <property type="component" value="Chromosome"/>
</dbReference>
<evidence type="ECO:0000313" key="2">
    <source>
        <dbReference type="Proteomes" id="UP000002432"/>
    </source>
</evidence>
<dbReference type="RefSeq" id="WP_011523960.1">
    <property type="nucleotide sequence ID" value="NC_008009.1"/>
</dbReference>
<reference evidence="1 2" key="1">
    <citation type="journal article" date="2009" name="Appl. Environ. Microbiol.">
        <title>Three genomes from the phylum Acidobacteria provide insight into the lifestyles of these microorganisms in soils.</title>
        <authorList>
            <person name="Ward N.L."/>
            <person name="Challacombe J.F."/>
            <person name="Janssen P.H."/>
            <person name="Henrissat B."/>
            <person name="Coutinho P.M."/>
            <person name="Wu M."/>
            <person name="Xie G."/>
            <person name="Haft D.H."/>
            <person name="Sait M."/>
            <person name="Badger J."/>
            <person name="Barabote R.D."/>
            <person name="Bradley B."/>
            <person name="Brettin T.S."/>
            <person name="Brinkac L.M."/>
            <person name="Bruce D."/>
            <person name="Creasy T."/>
            <person name="Daugherty S.C."/>
            <person name="Davidsen T.M."/>
            <person name="DeBoy R.T."/>
            <person name="Detter J.C."/>
            <person name="Dodson R.J."/>
            <person name="Durkin A.S."/>
            <person name="Ganapathy A."/>
            <person name="Gwinn-Giglio M."/>
            <person name="Han C.S."/>
            <person name="Khouri H."/>
            <person name="Kiss H."/>
            <person name="Kothari S.P."/>
            <person name="Madupu R."/>
            <person name="Nelson K.E."/>
            <person name="Nelson W.C."/>
            <person name="Paulsen I."/>
            <person name="Penn K."/>
            <person name="Ren Q."/>
            <person name="Rosovitz M.J."/>
            <person name="Selengut J.D."/>
            <person name="Shrivastava S."/>
            <person name="Sullivan S.A."/>
            <person name="Tapia R."/>
            <person name="Thompson L.S."/>
            <person name="Watkins K.L."/>
            <person name="Yang Q."/>
            <person name="Yu C."/>
            <person name="Zafar N."/>
            <person name="Zhou L."/>
            <person name="Kuske C.R."/>
        </authorList>
    </citation>
    <scope>NUCLEOTIDE SEQUENCE [LARGE SCALE GENOMIC DNA]</scope>
    <source>
        <strain evidence="1 2">Ellin345</strain>
    </source>
</reference>
<accession>Q1ILT9</accession>
<dbReference type="EMBL" id="CP000360">
    <property type="protein sequence ID" value="ABF42161.1"/>
    <property type="molecule type" value="Genomic_DNA"/>
</dbReference>
<organism evidence="1 2">
    <name type="scientific">Koribacter versatilis (strain Ellin345)</name>
    <dbReference type="NCBI Taxonomy" id="204669"/>
    <lineage>
        <taxon>Bacteria</taxon>
        <taxon>Pseudomonadati</taxon>
        <taxon>Acidobacteriota</taxon>
        <taxon>Terriglobia</taxon>
        <taxon>Terriglobales</taxon>
        <taxon>Candidatus Korobacteraceae</taxon>
        <taxon>Candidatus Korobacter</taxon>
    </lineage>
</organism>
<dbReference type="HOGENOM" id="CLU_297321_0_0_0"/>
<dbReference type="KEGG" id="aba:Acid345_3160"/>
<dbReference type="OrthoDB" id="9776275at2"/>
<gene>
    <name evidence="1" type="ordered locus">Acid345_3160</name>
</gene>